<evidence type="ECO:0000313" key="4">
    <source>
        <dbReference type="EMBL" id="KAF9731816.1"/>
    </source>
</evidence>
<dbReference type="AlphaFoldDB" id="A0A9P6KML1"/>
<name>A0A9P6KML1_9PLEO</name>
<keyword evidence="1" id="KW-0813">Transport</keyword>
<evidence type="ECO:0000256" key="2">
    <source>
        <dbReference type="SAM" id="MobiDB-lite"/>
    </source>
</evidence>
<feature type="region of interest" description="Disordered" evidence="2">
    <location>
        <begin position="1"/>
        <end position="91"/>
    </location>
</feature>
<evidence type="ECO:0000259" key="3">
    <source>
        <dbReference type="PROSITE" id="PS50969"/>
    </source>
</evidence>
<feature type="region of interest" description="Disordered" evidence="2">
    <location>
        <begin position="216"/>
        <end position="279"/>
    </location>
</feature>
<evidence type="ECO:0000256" key="1">
    <source>
        <dbReference type="RuleBase" id="RU365079"/>
    </source>
</evidence>
<reference evidence="4" key="1">
    <citation type="journal article" date="2020" name="Mol. Plant Microbe Interact.">
        <title>Genome Sequence of the Biocontrol Agent Coniothyrium minitans strain Conio (IMI 134523).</title>
        <authorList>
            <person name="Patel D."/>
            <person name="Shittu T.A."/>
            <person name="Baroncelli R."/>
            <person name="Muthumeenakshi S."/>
            <person name="Osborne T.H."/>
            <person name="Janganan T.K."/>
            <person name="Sreenivasaprasad S."/>
        </authorList>
    </citation>
    <scope>NUCLEOTIDE SEQUENCE</scope>
    <source>
        <strain evidence="4">Conio</strain>
    </source>
</reference>
<dbReference type="InterPro" id="IPR036412">
    <property type="entry name" value="HAD-like_sf"/>
</dbReference>
<dbReference type="Pfam" id="PF03031">
    <property type="entry name" value="NIF"/>
    <property type="match status" value="1"/>
</dbReference>
<feature type="region of interest" description="Disordered" evidence="2">
    <location>
        <begin position="111"/>
        <end position="134"/>
    </location>
</feature>
<feature type="compositionally biased region" description="Polar residues" evidence="2">
    <location>
        <begin position="246"/>
        <end position="268"/>
    </location>
</feature>
<dbReference type="Proteomes" id="UP000756921">
    <property type="component" value="Unassembled WGS sequence"/>
</dbReference>
<dbReference type="Gene3D" id="3.40.50.1000">
    <property type="entry name" value="HAD superfamily/HAD-like"/>
    <property type="match status" value="1"/>
</dbReference>
<feature type="compositionally biased region" description="Low complexity" evidence="2">
    <location>
        <begin position="35"/>
        <end position="48"/>
    </location>
</feature>
<dbReference type="InterPro" id="IPR004274">
    <property type="entry name" value="FCP1_dom"/>
</dbReference>
<feature type="compositionally biased region" description="Pro residues" evidence="2">
    <location>
        <begin position="73"/>
        <end position="86"/>
    </location>
</feature>
<dbReference type="InterPro" id="IPR050365">
    <property type="entry name" value="TIM50"/>
</dbReference>
<dbReference type="PANTHER" id="PTHR12210">
    <property type="entry name" value="DULLARD PROTEIN PHOSPHATASE"/>
    <property type="match status" value="1"/>
</dbReference>
<dbReference type="GO" id="GO:0015031">
    <property type="term" value="P:protein transport"/>
    <property type="evidence" value="ECO:0007669"/>
    <property type="project" value="UniProtKB-KW"/>
</dbReference>
<dbReference type="SUPFAM" id="SSF56784">
    <property type="entry name" value="HAD-like"/>
    <property type="match status" value="1"/>
</dbReference>
<dbReference type="GO" id="GO:0005744">
    <property type="term" value="C:TIM23 mitochondrial import inner membrane translocase complex"/>
    <property type="evidence" value="ECO:0007669"/>
    <property type="project" value="UniProtKB-UniRule"/>
</dbReference>
<gene>
    <name evidence="4" type="ORF">PMIN01_09745</name>
</gene>
<sequence>MRLPKVPYLRAISRKPGSSKKLGERVPHGVVVGGASPSTPAAAAESTSITMSDHAHDQNTQSHAPDDGHDPSSLPPPAKALPPHPSLPTWTEGVVNVADNGLTEEGRRAEAYHQANAHRQPRPATGQLPNQPTFFNGNFPLSNVPSGGPLVAASFASTQSALSYGGHSFSRWFTGQGRFNNNLPPVPPPPPPFEDDLPPFFTAGFPLPFPVRPLPQPQVTGTAVSETAHPFGQTPHSPAGTRRFAQASSNMPQSQVTASDTPNDTGVSTGPKERKKDPKIYLAAPIPTPKYLMQASLQAEVRTPPSRKLVILDLNGTLIYRPNSRKQPRKMIARPFLQQFLAYLFDNFAVMVWSSAKPENVSVLVEIGLDGYRHRLIACWGRDTLGLDPKHYSMNVQCYKNLTRIWASKEIQRPEAGGRFDQRNTILIDDSSLKAAAQPHNLLEIPEFKGVEADTPVQDVLAEVVGYLEVLKMQEDVSKFIHKDPFRANGDWRIEWNELALHSLRNHLSWVSSPR</sequence>
<proteinExistence type="inferred from homology"/>
<accession>A0A9P6KML1</accession>
<dbReference type="SMART" id="SM00577">
    <property type="entry name" value="CPDc"/>
    <property type="match status" value="1"/>
</dbReference>
<keyword evidence="5" id="KW-1185">Reference proteome</keyword>
<dbReference type="PROSITE" id="PS50969">
    <property type="entry name" value="FCP1"/>
    <property type="match status" value="1"/>
</dbReference>
<comment type="similarity">
    <text evidence="1">Belongs to the TIM50 family.</text>
</comment>
<protein>
    <recommendedName>
        <fullName evidence="1">Mitochondrial import inner membrane translocase subunit TIM50</fullName>
    </recommendedName>
</protein>
<comment type="subcellular location">
    <subcellularLocation>
        <location evidence="1">Mitochondrion inner membrane</location>
        <topology evidence="1">Single-pass membrane protein</topology>
    </subcellularLocation>
</comment>
<organism evidence="4 5">
    <name type="scientific">Paraphaeosphaeria minitans</name>
    <dbReference type="NCBI Taxonomy" id="565426"/>
    <lineage>
        <taxon>Eukaryota</taxon>
        <taxon>Fungi</taxon>
        <taxon>Dikarya</taxon>
        <taxon>Ascomycota</taxon>
        <taxon>Pezizomycotina</taxon>
        <taxon>Dothideomycetes</taxon>
        <taxon>Pleosporomycetidae</taxon>
        <taxon>Pleosporales</taxon>
        <taxon>Massarineae</taxon>
        <taxon>Didymosphaeriaceae</taxon>
        <taxon>Paraphaeosphaeria</taxon>
    </lineage>
</organism>
<feature type="domain" description="FCP1 homology" evidence="3">
    <location>
        <begin position="303"/>
        <end position="471"/>
    </location>
</feature>
<evidence type="ECO:0000313" key="5">
    <source>
        <dbReference type="Proteomes" id="UP000756921"/>
    </source>
</evidence>
<dbReference type="EMBL" id="WJXW01000011">
    <property type="protein sequence ID" value="KAF9731816.1"/>
    <property type="molecule type" value="Genomic_DNA"/>
</dbReference>
<keyword evidence="1" id="KW-0809">Transit peptide</keyword>
<dbReference type="OrthoDB" id="1711508at2759"/>
<comment type="caution">
    <text evidence="4">The sequence shown here is derived from an EMBL/GenBank/DDBJ whole genome shotgun (WGS) entry which is preliminary data.</text>
</comment>
<keyword evidence="1" id="KW-0811">Translocation</keyword>
<comment type="subunit">
    <text evidence="1">Component of the TIM23 complex.</text>
</comment>
<comment type="function">
    <text evidence="1">Essential component of the TIM23 complex, a complex that mediates the translocation of transit peptide-containing proteins across the mitochondrial inner membrane.</text>
</comment>
<dbReference type="InterPro" id="IPR023214">
    <property type="entry name" value="HAD_sf"/>
</dbReference>
<keyword evidence="1" id="KW-0496">Mitochondrion</keyword>
<keyword evidence="1" id="KW-0653">Protein transport</keyword>